<dbReference type="PIRSF" id="PIRSF026649">
    <property type="entry name" value="MsbB"/>
    <property type="match status" value="1"/>
</dbReference>
<keyword evidence="9" id="KW-1185">Reference proteome</keyword>
<dbReference type="CDD" id="cd07984">
    <property type="entry name" value="LPLAT_LABLAT-like"/>
    <property type="match status" value="1"/>
</dbReference>
<keyword evidence="6 8" id="KW-0012">Acyltransferase</keyword>
<dbReference type="GO" id="GO:0016746">
    <property type="term" value="F:acyltransferase activity"/>
    <property type="evidence" value="ECO:0007669"/>
    <property type="project" value="UniProtKB-KW"/>
</dbReference>
<dbReference type="Pfam" id="PF03279">
    <property type="entry name" value="Lip_A_acyltrans"/>
    <property type="match status" value="1"/>
</dbReference>
<accession>A0ABW3K1G6</accession>
<gene>
    <name evidence="8" type="ORF">ACFQ21_07055</name>
</gene>
<evidence type="ECO:0000256" key="6">
    <source>
        <dbReference type="ARBA" id="ARBA00023315"/>
    </source>
</evidence>
<sequence length="308" mass="35201">MHGAKKIRRKIRYTLVYRFVQFLIFISRLMPRVAWLKFCGFLGKVAYVFASQTRKLTQRHLTLAFKKEKSAAEIKKLSRQTFEYLGKNAGDILRASGTVHTLADLEEFLVVHGYENYEVAQQKGKGVIFLTAHLGAFDLQVTTMALRGLNPNIIGTPLKDERLNDLLWDYRNKHGAIAIERGRETFRMIKILKSGGSVALLIDQDTKVKSRFVNFFGMPAATPVGATVLAMKTGATVVPTYIYLGSDWKQHMHILPEIAINVTGDDESDMVYNTQILTSFIEQQIRKHPEQWVWMHERWKTKPGEEIA</sequence>
<protein>
    <submittedName>
        <fullName evidence="8">Lysophospholipid acyltransferase family protein</fullName>
    </submittedName>
</protein>
<comment type="subcellular location">
    <subcellularLocation>
        <location evidence="1">Cell inner membrane</location>
    </subcellularLocation>
</comment>
<feature type="transmembrane region" description="Helical" evidence="7">
    <location>
        <begin position="12"/>
        <end position="28"/>
    </location>
</feature>
<evidence type="ECO:0000256" key="4">
    <source>
        <dbReference type="ARBA" id="ARBA00022679"/>
    </source>
</evidence>
<evidence type="ECO:0000256" key="5">
    <source>
        <dbReference type="ARBA" id="ARBA00023136"/>
    </source>
</evidence>
<keyword evidence="5 7" id="KW-0472">Membrane</keyword>
<dbReference type="InterPro" id="IPR004960">
    <property type="entry name" value="LipA_acyltrans"/>
</dbReference>
<dbReference type="RefSeq" id="WP_377576819.1">
    <property type="nucleotide sequence ID" value="NZ_JBHTKA010000001.1"/>
</dbReference>
<keyword evidence="3" id="KW-0997">Cell inner membrane</keyword>
<keyword evidence="4" id="KW-0808">Transferase</keyword>
<keyword evidence="2" id="KW-1003">Cell membrane</keyword>
<dbReference type="PANTHER" id="PTHR30606">
    <property type="entry name" value="LIPID A BIOSYNTHESIS LAUROYL ACYLTRANSFERASE"/>
    <property type="match status" value="1"/>
</dbReference>
<evidence type="ECO:0000313" key="9">
    <source>
        <dbReference type="Proteomes" id="UP001597112"/>
    </source>
</evidence>
<dbReference type="EMBL" id="JBHTKA010000001">
    <property type="protein sequence ID" value="MFD0999058.1"/>
    <property type="molecule type" value="Genomic_DNA"/>
</dbReference>
<name>A0ABW3K1G6_9BACT</name>
<keyword evidence="7" id="KW-0812">Transmembrane</keyword>
<evidence type="ECO:0000256" key="7">
    <source>
        <dbReference type="SAM" id="Phobius"/>
    </source>
</evidence>
<evidence type="ECO:0000256" key="2">
    <source>
        <dbReference type="ARBA" id="ARBA00022475"/>
    </source>
</evidence>
<evidence type="ECO:0000256" key="1">
    <source>
        <dbReference type="ARBA" id="ARBA00004533"/>
    </source>
</evidence>
<evidence type="ECO:0000256" key="3">
    <source>
        <dbReference type="ARBA" id="ARBA00022519"/>
    </source>
</evidence>
<dbReference type="Proteomes" id="UP001597112">
    <property type="component" value="Unassembled WGS sequence"/>
</dbReference>
<evidence type="ECO:0000313" key="8">
    <source>
        <dbReference type="EMBL" id="MFD0999058.1"/>
    </source>
</evidence>
<comment type="caution">
    <text evidence="8">The sequence shown here is derived from an EMBL/GenBank/DDBJ whole genome shotgun (WGS) entry which is preliminary data.</text>
</comment>
<keyword evidence="7" id="KW-1133">Transmembrane helix</keyword>
<organism evidence="8 9">
    <name type="scientific">Ohtaekwangia kribbensis</name>
    <dbReference type="NCBI Taxonomy" id="688913"/>
    <lineage>
        <taxon>Bacteria</taxon>
        <taxon>Pseudomonadati</taxon>
        <taxon>Bacteroidota</taxon>
        <taxon>Cytophagia</taxon>
        <taxon>Cytophagales</taxon>
        <taxon>Fulvivirgaceae</taxon>
        <taxon>Ohtaekwangia</taxon>
    </lineage>
</organism>
<reference evidence="9" key="1">
    <citation type="journal article" date="2019" name="Int. J. Syst. Evol. Microbiol.">
        <title>The Global Catalogue of Microorganisms (GCM) 10K type strain sequencing project: providing services to taxonomists for standard genome sequencing and annotation.</title>
        <authorList>
            <consortium name="The Broad Institute Genomics Platform"/>
            <consortium name="The Broad Institute Genome Sequencing Center for Infectious Disease"/>
            <person name="Wu L."/>
            <person name="Ma J."/>
        </authorList>
    </citation>
    <scope>NUCLEOTIDE SEQUENCE [LARGE SCALE GENOMIC DNA]</scope>
    <source>
        <strain evidence="9">CCUG 58938</strain>
    </source>
</reference>
<proteinExistence type="predicted"/>
<dbReference type="PANTHER" id="PTHR30606:SF10">
    <property type="entry name" value="PHOSPHATIDYLINOSITOL MANNOSIDE ACYLTRANSFERASE"/>
    <property type="match status" value="1"/>
</dbReference>